<evidence type="ECO:0000313" key="1">
    <source>
        <dbReference type="EMBL" id="EDQ99543.1"/>
    </source>
</evidence>
<name>B0E0Q5_LACBS</name>
<evidence type="ECO:0000313" key="2">
    <source>
        <dbReference type="Proteomes" id="UP000001194"/>
    </source>
</evidence>
<protein>
    <submittedName>
        <fullName evidence="1">Predicted protein</fullName>
    </submittedName>
</protein>
<dbReference type="HOGENOM" id="CLU_1272508_0_0_1"/>
<keyword evidence="2" id="KW-1185">Reference proteome</keyword>
<accession>B0E0Q5</accession>
<reference evidence="1 2" key="1">
    <citation type="journal article" date="2008" name="Nature">
        <title>The genome of Laccaria bicolor provides insights into mycorrhizal symbiosis.</title>
        <authorList>
            <person name="Martin F."/>
            <person name="Aerts A."/>
            <person name="Ahren D."/>
            <person name="Brun A."/>
            <person name="Danchin E.G.J."/>
            <person name="Duchaussoy F."/>
            <person name="Gibon J."/>
            <person name="Kohler A."/>
            <person name="Lindquist E."/>
            <person name="Pereda V."/>
            <person name="Salamov A."/>
            <person name="Shapiro H.J."/>
            <person name="Wuyts J."/>
            <person name="Blaudez D."/>
            <person name="Buee M."/>
            <person name="Brokstein P."/>
            <person name="Canbaeck B."/>
            <person name="Cohen D."/>
            <person name="Courty P.E."/>
            <person name="Coutinho P.M."/>
            <person name="Delaruelle C."/>
            <person name="Detter J.C."/>
            <person name="Deveau A."/>
            <person name="DiFazio S."/>
            <person name="Duplessis S."/>
            <person name="Fraissinet-Tachet L."/>
            <person name="Lucic E."/>
            <person name="Frey-Klett P."/>
            <person name="Fourrey C."/>
            <person name="Feussner I."/>
            <person name="Gay G."/>
            <person name="Grimwood J."/>
            <person name="Hoegger P.J."/>
            <person name="Jain P."/>
            <person name="Kilaru S."/>
            <person name="Labbe J."/>
            <person name="Lin Y.C."/>
            <person name="Legue V."/>
            <person name="Le Tacon F."/>
            <person name="Marmeisse R."/>
            <person name="Melayah D."/>
            <person name="Montanini B."/>
            <person name="Muratet M."/>
            <person name="Nehls U."/>
            <person name="Niculita-Hirzel H."/>
            <person name="Oudot-Le Secq M.P."/>
            <person name="Peter M."/>
            <person name="Quesneville H."/>
            <person name="Rajashekar B."/>
            <person name="Reich M."/>
            <person name="Rouhier N."/>
            <person name="Schmutz J."/>
            <person name="Yin T."/>
            <person name="Chalot M."/>
            <person name="Henrissat B."/>
            <person name="Kuees U."/>
            <person name="Lucas S."/>
            <person name="Van de Peer Y."/>
            <person name="Podila G.K."/>
            <person name="Polle A."/>
            <person name="Pukkila P.J."/>
            <person name="Richardson P.M."/>
            <person name="Rouze P."/>
            <person name="Sanders I.R."/>
            <person name="Stajich J.E."/>
            <person name="Tunlid A."/>
            <person name="Tuskan G."/>
            <person name="Grigoriev I.V."/>
        </authorList>
    </citation>
    <scope>NUCLEOTIDE SEQUENCE [LARGE SCALE GENOMIC DNA]</scope>
    <source>
        <strain evidence="2">S238N-H82 / ATCC MYA-4686</strain>
    </source>
</reference>
<dbReference type="KEGG" id="lbc:LACBIDRAFT_334906"/>
<proteinExistence type="predicted"/>
<dbReference type="RefSeq" id="XP_001889767.1">
    <property type="nucleotide sequence ID" value="XM_001889732.1"/>
</dbReference>
<dbReference type="Proteomes" id="UP000001194">
    <property type="component" value="Unassembled WGS sequence"/>
</dbReference>
<dbReference type="AlphaFoldDB" id="B0E0Q5"/>
<gene>
    <name evidence="1" type="ORF">LACBIDRAFT_334906</name>
</gene>
<dbReference type="InParanoid" id="B0E0Q5"/>
<sequence>MDIIKVYGFPMNEAWMVQECVRLGFSNPEDDVCGEELDVTPVFYLIMERSGIKGLHMNCVYVDLEATSHPEVGASSGSVPSAGKRPSNETRHVCCGGRRLAEDFARGGSSAALDRKAEGRELSIVSAAQGQRSSDELVCGFIESHPSLCPRLSIFAVSICPVLEVSSLYLSLCLLCRPYRFTLSNLVLSFVLISKTLSRSLSHFQSPHALLPVTDIV</sequence>
<organism evidence="2">
    <name type="scientific">Laccaria bicolor (strain S238N-H82 / ATCC MYA-4686)</name>
    <name type="common">Bicoloured deceiver</name>
    <name type="synonym">Laccaria laccata var. bicolor</name>
    <dbReference type="NCBI Taxonomy" id="486041"/>
    <lineage>
        <taxon>Eukaryota</taxon>
        <taxon>Fungi</taxon>
        <taxon>Dikarya</taxon>
        <taxon>Basidiomycota</taxon>
        <taxon>Agaricomycotina</taxon>
        <taxon>Agaricomycetes</taxon>
        <taxon>Agaricomycetidae</taxon>
        <taxon>Agaricales</taxon>
        <taxon>Agaricineae</taxon>
        <taxon>Hydnangiaceae</taxon>
        <taxon>Laccaria</taxon>
    </lineage>
</organism>
<dbReference type="GeneID" id="6085436"/>
<dbReference type="EMBL" id="DS547162">
    <property type="protein sequence ID" value="EDQ99543.1"/>
    <property type="molecule type" value="Genomic_DNA"/>
</dbReference>